<evidence type="ECO:0000256" key="2">
    <source>
        <dbReference type="ARBA" id="ARBA00022617"/>
    </source>
</evidence>
<dbReference type="InterPro" id="IPR001486">
    <property type="entry name" value="Hemoglobin_trunc"/>
</dbReference>
<evidence type="ECO:0000313" key="7">
    <source>
        <dbReference type="Proteomes" id="UP001240236"/>
    </source>
</evidence>
<proteinExistence type="predicted"/>
<dbReference type="InterPro" id="IPR009050">
    <property type="entry name" value="Globin-like_sf"/>
</dbReference>
<dbReference type="InterPro" id="IPR012292">
    <property type="entry name" value="Globin/Proto"/>
</dbReference>
<dbReference type="Proteomes" id="UP001240236">
    <property type="component" value="Unassembled WGS sequence"/>
</dbReference>
<dbReference type="RefSeq" id="WP_307237943.1">
    <property type="nucleotide sequence ID" value="NZ_JAUSUZ010000001.1"/>
</dbReference>
<reference evidence="6 7" key="1">
    <citation type="submission" date="2023-07" db="EMBL/GenBank/DDBJ databases">
        <title>Sequencing the genomes of 1000 actinobacteria strains.</title>
        <authorList>
            <person name="Klenk H.-P."/>
        </authorList>
    </citation>
    <scope>NUCLEOTIDE SEQUENCE [LARGE SCALE GENOMIC DNA]</scope>
    <source>
        <strain evidence="6 7">DSM 44709</strain>
    </source>
</reference>
<dbReference type="GO" id="GO:0046872">
    <property type="term" value="F:metal ion binding"/>
    <property type="evidence" value="ECO:0007669"/>
    <property type="project" value="UniProtKB-KW"/>
</dbReference>
<evidence type="ECO:0000256" key="1">
    <source>
        <dbReference type="ARBA" id="ARBA00022448"/>
    </source>
</evidence>
<dbReference type="SUPFAM" id="SSF46458">
    <property type="entry name" value="Globin-like"/>
    <property type="match status" value="1"/>
</dbReference>
<keyword evidence="4 5" id="KW-0408">Iron</keyword>
<accession>A0AAE3VX24</accession>
<dbReference type="Pfam" id="PF01152">
    <property type="entry name" value="Bac_globin"/>
    <property type="match status" value="1"/>
</dbReference>
<keyword evidence="7" id="KW-1185">Reference proteome</keyword>
<sequence>MTLYESIGGEAAVGAAVDEFYRRVVNDPDLAGCFAGAGLARLTAHQRAFIAAAPAPLRADIVDNRMNTG</sequence>
<organism evidence="6 7">
    <name type="scientific">Catenuloplanes indicus</name>
    <dbReference type="NCBI Taxonomy" id="137267"/>
    <lineage>
        <taxon>Bacteria</taxon>
        <taxon>Bacillati</taxon>
        <taxon>Actinomycetota</taxon>
        <taxon>Actinomycetes</taxon>
        <taxon>Micromonosporales</taxon>
        <taxon>Micromonosporaceae</taxon>
        <taxon>Catenuloplanes</taxon>
    </lineage>
</organism>
<keyword evidence="3 5" id="KW-0479">Metal-binding</keyword>
<evidence type="ECO:0000313" key="6">
    <source>
        <dbReference type="EMBL" id="MDQ0365406.1"/>
    </source>
</evidence>
<keyword evidence="1" id="KW-0813">Transport</keyword>
<evidence type="ECO:0000256" key="4">
    <source>
        <dbReference type="ARBA" id="ARBA00023004"/>
    </source>
</evidence>
<dbReference type="Gene3D" id="1.10.490.10">
    <property type="entry name" value="Globins"/>
    <property type="match status" value="1"/>
</dbReference>
<evidence type="ECO:0000256" key="5">
    <source>
        <dbReference type="PIRSR" id="PIRSR601486-1"/>
    </source>
</evidence>
<dbReference type="EMBL" id="JAUSUZ010000001">
    <property type="protein sequence ID" value="MDQ0365406.1"/>
    <property type="molecule type" value="Genomic_DNA"/>
</dbReference>
<feature type="binding site" description="distal binding residue" evidence="5">
    <location>
        <position position="45"/>
    </location>
    <ligand>
        <name>heme</name>
        <dbReference type="ChEBI" id="CHEBI:30413"/>
    </ligand>
    <ligandPart>
        <name>Fe</name>
        <dbReference type="ChEBI" id="CHEBI:18248"/>
    </ligandPart>
</feature>
<dbReference type="GO" id="GO:0019825">
    <property type="term" value="F:oxygen binding"/>
    <property type="evidence" value="ECO:0007669"/>
    <property type="project" value="InterPro"/>
</dbReference>
<evidence type="ECO:0000256" key="3">
    <source>
        <dbReference type="ARBA" id="ARBA00022723"/>
    </source>
</evidence>
<comment type="caution">
    <text evidence="6">The sequence shown here is derived from an EMBL/GenBank/DDBJ whole genome shotgun (WGS) entry which is preliminary data.</text>
</comment>
<dbReference type="AlphaFoldDB" id="A0AAE3VX24"/>
<gene>
    <name evidence="6" type="ORF">J2S42_002075</name>
</gene>
<dbReference type="GO" id="GO:0020037">
    <property type="term" value="F:heme binding"/>
    <property type="evidence" value="ECO:0007669"/>
    <property type="project" value="InterPro"/>
</dbReference>
<protein>
    <submittedName>
        <fullName evidence="6">Truncated hemoglobin YjbI</fullName>
    </submittedName>
</protein>
<name>A0AAE3VX24_9ACTN</name>
<keyword evidence="2 5" id="KW-0349">Heme</keyword>